<comment type="caution">
    <text evidence="1">The sequence shown here is derived from an EMBL/GenBank/DDBJ whole genome shotgun (WGS) entry which is preliminary data.</text>
</comment>
<organism evidence="1 2">
    <name type="scientific">Bilophila wadsworthia (strain 3_1_6)</name>
    <dbReference type="NCBI Taxonomy" id="563192"/>
    <lineage>
        <taxon>Bacteria</taxon>
        <taxon>Pseudomonadati</taxon>
        <taxon>Thermodesulfobacteriota</taxon>
        <taxon>Desulfovibrionia</taxon>
        <taxon>Desulfovibrionales</taxon>
        <taxon>Desulfovibrionaceae</taxon>
        <taxon>Bilophila</taxon>
    </lineage>
</organism>
<name>E5Y1Y8_BILW3</name>
<dbReference type="eggNOG" id="COG4675">
    <property type="taxonomic scope" value="Bacteria"/>
</dbReference>
<dbReference type="HOGENOM" id="CLU_796134_0_0_7"/>
<proteinExistence type="predicted"/>
<sequence length="350" mass="36257">MALSGIQRTFAGVLNSIWGKNAQTTIPTQPVSGIAYRDTDAEFESGQKYDSLGESSRWNQLLYLLSGLSEECSRFGILPWSSAQPYSKGALCIGPDGSLWQAQVAIAVNPTNPVTPGTNPAIWDVPLFKGKKAGGDTPPGSVIPFYSVNLGGPDNRNPIFWGESEPDTGWLICDGGSDGRGGSVPDLRNRFVMCSSYSGDAGQTGGAASVTPTVSVQNATQGGSIGNTAAGGGIAASGTGVGVQGTTLDGNTLPSHNHSMISCIGASNQGVQNFLRSESTSAAWVSATNYTGNSWAHAHGIYDPGHSHGFSAVAHSHTFTGTAHTHAATANAISTVPPYYKMAYCVKLPE</sequence>
<dbReference type="OrthoDB" id="6174642at2"/>
<dbReference type="RefSeq" id="WP_005024230.1">
    <property type="nucleotide sequence ID" value="NZ_KE150239.1"/>
</dbReference>
<evidence type="ECO:0000313" key="2">
    <source>
        <dbReference type="Proteomes" id="UP000006034"/>
    </source>
</evidence>
<reference evidence="1 2" key="1">
    <citation type="submission" date="2010-10" db="EMBL/GenBank/DDBJ databases">
        <authorList>
            <consortium name="The Broad Institute Genome Sequencing Platform"/>
            <person name="Ward D."/>
            <person name="Earl A."/>
            <person name="Feldgarden M."/>
            <person name="Young S.K."/>
            <person name="Gargeya S."/>
            <person name="Zeng Q."/>
            <person name="Alvarado L."/>
            <person name="Berlin A."/>
            <person name="Bochicchio J."/>
            <person name="Chapman S.B."/>
            <person name="Chen Z."/>
            <person name="Freedman E."/>
            <person name="Gellesch M."/>
            <person name="Goldberg J."/>
            <person name="Griggs A."/>
            <person name="Gujja S."/>
            <person name="Heilman E."/>
            <person name="Heiman D."/>
            <person name="Howarth C."/>
            <person name="Mehta T."/>
            <person name="Neiman D."/>
            <person name="Pearson M."/>
            <person name="Roberts A."/>
            <person name="Saif S."/>
            <person name="Shea T."/>
            <person name="Shenoy N."/>
            <person name="Sisk P."/>
            <person name="Stolte C."/>
            <person name="Sykes S."/>
            <person name="White J."/>
            <person name="Yandava C."/>
            <person name="Allen-Vercoe E."/>
            <person name="Sibley C."/>
            <person name="Ambrose C.E."/>
            <person name="Strauss J."/>
            <person name="Daigneault M."/>
            <person name="Haas B."/>
            <person name="Nusbaum C."/>
            <person name="Birren B."/>
        </authorList>
    </citation>
    <scope>NUCLEOTIDE SEQUENCE [LARGE SCALE GENOMIC DNA]</scope>
    <source>
        <strain evidence="1 2">3_1_6</strain>
    </source>
</reference>
<evidence type="ECO:0008006" key="3">
    <source>
        <dbReference type="Google" id="ProtNLM"/>
    </source>
</evidence>
<protein>
    <recommendedName>
        <fullName evidence="3">Phage tail collar domain-containing protein</fullName>
    </recommendedName>
</protein>
<dbReference type="STRING" id="563192.HMPREF0179_00197"/>
<dbReference type="AlphaFoldDB" id="E5Y1Y8"/>
<dbReference type="EMBL" id="ADCP02000002">
    <property type="protein sequence ID" value="EFV46015.1"/>
    <property type="molecule type" value="Genomic_DNA"/>
</dbReference>
<gene>
    <name evidence="1" type="ORF">HMPREF0179_00197</name>
</gene>
<dbReference type="Proteomes" id="UP000006034">
    <property type="component" value="Unassembled WGS sequence"/>
</dbReference>
<dbReference type="GeneID" id="78087014"/>
<accession>E5Y1Y8</accession>
<dbReference type="SUPFAM" id="SSF88874">
    <property type="entry name" value="Receptor-binding domain of short tail fibre protein gp12"/>
    <property type="match status" value="1"/>
</dbReference>
<reference evidence="1 2" key="2">
    <citation type="submission" date="2013-04" db="EMBL/GenBank/DDBJ databases">
        <title>The Genome Sequence of Bilophila wadsworthia 3_1_6.</title>
        <authorList>
            <consortium name="The Broad Institute Genomics Platform"/>
            <person name="Earl A."/>
            <person name="Ward D."/>
            <person name="Feldgarden M."/>
            <person name="Gevers D."/>
            <person name="Sibley C."/>
            <person name="Strauss J."/>
            <person name="Allen-Vercoe E."/>
            <person name="Walker B."/>
            <person name="Young S."/>
            <person name="Zeng Q."/>
            <person name="Gargeya S."/>
            <person name="Fitzgerald M."/>
            <person name="Haas B."/>
            <person name="Abouelleil A."/>
            <person name="Allen A.W."/>
            <person name="Alvarado L."/>
            <person name="Arachchi H.M."/>
            <person name="Berlin A.M."/>
            <person name="Chapman S.B."/>
            <person name="Gainer-Dewar J."/>
            <person name="Goldberg J."/>
            <person name="Griggs A."/>
            <person name="Gujja S."/>
            <person name="Hansen M."/>
            <person name="Howarth C."/>
            <person name="Imamovic A."/>
            <person name="Ireland A."/>
            <person name="Larimer J."/>
            <person name="McCowan C."/>
            <person name="Murphy C."/>
            <person name="Pearson M."/>
            <person name="Poon T.W."/>
            <person name="Priest M."/>
            <person name="Roberts A."/>
            <person name="Saif S."/>
            <person name="Shea T."/>
            <person name="Sisk P."/>
            <person name="Sykes S."/>
            <person name="Wortman J."/>
            <person name="Nusbaum C."/>
            <person name="Birren B."/>
        </authorList>
    </citation>
    <scope>NUCLEOTIDE SEQUENCE [LARGE SCALE GENOMIC DNA]</scope>
    <source>
        <strain evidence="1 2">3_1_6</strain>
    </source>
</reference>
<evidence type="ECO:0000313" key="1">
    <source>
        <dbReference type="EMBL" id="EFV46015.1"/>
    </source>
</evidence>
<keyword evidence="2" id="KW-1185">Reference proteome</keyword>